<dbReference type="Proteomes" id="UP000005522">
    <property type="component" value="Chromosome"/>
</dbReference>
<accession>A0A059ZVP6</accession>
<reference evidence="1 2" key="1">
    <citation type="journal article" date="2009" name="J. Bacteriol.">
        <title>Draft genome sequence of the extremely acidophilic bacterium Acidithiobacillus caldus ATCC 51756 reveals metabolic versatility in the genus Acidithiobacillus.</title>
        <authorList>
            <person name="Valdes J."/>
            <person name="Quatrini R."/>
            <person name="Hallberg K."/>
            <person name="Dopson M."/>
            <person name="Valenzuela P.D."/>
            <person name="Holmes D.S."/>
        </authorList>
    </citation>
    <scope>NUCLEOTIDE SEQUENCE [LARGE SCALE GENOMIC DNA]</scope>
    <source>
        <strain evidence="2">ATCC 51756 / DSM 8584 / KU</strain>
    </source>
</reference>
<dbReference type="RefSeq" id="WP_004869851.1">
    <property type="nucleotide sequence ID" value="NZ_CP005986.1"/>
</dbReference>
<dbReference type="KEGG" id="acz:Acaty_c0090"/>
<dbReference type="HOGENOM" id="CLU_370340_0_0_6"/>
<organism evidence="1 2">
    <name type="scientific">Acidithiobacillus caldus (strain ATCC 51756 / DSM 8584 / KU)</name>
    <dbReference type="NCBI Taxonomy" id="637389"/>
    <lineage>
        <taxon>Bacteria</taxon>
        <taxon>Pseudomonadati</taxon>
        <taxon>Pseudomonadota</taxon>
        <taxon>Acidithiobacillia</taxon>
        <taxon>Acidithiobacillales</taxon>
        <taxon>Acidithiobacillaceae</taxon>
        <taxon>Acidithiobacillus</taxon>
    </lineage>
</organism>
<name>A0A059ZVP6_ACICK</name>
<gene>
    <name evidence="1" type="ORF">Acaty_c0090</name>
</gene>
<evidence type="ECO:0000313" key="1">
    <source>
        <dbReference type="EMBL" id="AIA53982.1"/>
    </source>
</evidence>
<dbReference type="EMBL" id="CP005986">
    <property type="protein sequence ID" value="AIA53982.1"/>
    <property type="molecule type" value="Genomic_DNA"/>
</dbReference>
<protein>
    <submittedName>
        <fullName evidence="1">Uncharacterized protein</fullName>
    </submittedName>
</protein>
<evidence type="ECO:0000313" key="2">
    <source>
        <dbReference type="Proteomes" id="UP000005522"/>
    </source>
</evidence>
<proteinExistence type="predicted"/>
<dbReference type="eggNOG" id="ENOG502Z9H5">
    <property type="taxonomic scope" value="Bacteria"/>
</dbReference>
<sequence>MSKKTLTNAHCLLELVERVPASVLKLFAGLPECLGLQRGFDWTQPDEGLSAALIEHIKHLRKEQRDPAEREALRVLRLSTVRGAAILATVAEQLYDEDLLARFRAQEGGEVGRAVWMRTHSEASIKLFDTAESIVNTQDLKGLKRLHDAFDVPGEAPPFLWNDEVKDRLEAQLTEAMRLAEPCEVIHVAMEEPNRQGQTQTTHYLVVRFAGDQVAAVEMRNRQRKSFFYFPARDATLIYAPHRGLVEVFAPTLGIRAPLANVLSRHGFKAPLSNRPLDRSRYDLSRFARPLKDTKPRIDGGRIERLYLTEAKALLGHATDAVTLHIDSGAELHEVIDERWGNHPFAQPGALLGVTLVAELVFEGETAATPLAIVLAEPGRCSLAGEKDQRLRRAGMQLLEALGVRKPLHPGCGRDDPSLIAQVARLLESASSPMDGFALHKLGIDIERLQDEGILIEGERIAELSVPVDEGEPMKVVLERCADADTVRYRDPLTGNDVVMPARLARRWKVQLDWLREELITALGSALKGPRSRHFDDEPVFLGEIDIDGHAVALYFASRMSHERAYAKVDAALRLRPRPVAGVVLTTTSTPLPFAGTNVVIPIEDVLADAGNGSAIDLDRLKVAYRHGQLAAMGGSTVTLKVAPDGHAATLYLPGKAPWRVTGKARIAVLQRLVEAWAAGTPHVNTKALMAGTGCTSPANLFTGKHSPWRDYLERVPGTRAWQLKLTPLDRVVVDDSDTRSAAIEAVTEDV</sequence>
<dbReference type="AlphaFoldDB" id="A0A059ZVP6"/>